<keyword evidence="12 17" id="KW-0830">Ubiquinone</keyword>
<evidence type="ECO:0000256" key="10">
    <source>
        <dbReference type="ARBA" id="ARBA00022989"/>
    </source>
</evidence>
<keyword evidence="8 17" id="KW-1278">Translocase</keyword>
<dbReference type="EC" id="7.1.1.2" evidence="3 17"/>
<dbReference type="InterPro" id="IPR039428">
    <property type="entry name" value="NUOK/Mnh_C1-like"/>
</dbReference>
<evidence type="ECO:0000256" key="15">
    <source>
        <dbReference type="ARBA" id="ARBA00043911"/>
    </source>
</evidence>
<sequence length="98" mass="10595">MALHHFTLMMMFILNMLGITFYRKHLVSALLCLESMFLTLFMALATTACQTTTTNSMLHPLVLLAIATCGAGVGLALLAASARTHATDHLKALSLLKC</sequence>
<reference evidence="18" key="1">
    <citation type="journal article" date="2014" name="BMC Genomics">
        <title>Gene rearrangements in gekkonid mitochondrial genomes with shuffling, loss, and reassignment of tRNA genes.</title>
        <authorList>
            <person name="Kumazawa Y."/>
            <person name="Miura S."/>
            <person name="Yamada C."/>
            <person name="Hashiguchi Y."/>
        </authorList>
    </citation>
    <scope>NUCLEOTIDE SEQUENCE</scope>
    <source>
        <strain evidence="18">Ufim3</strain>
    </source>
</reference>
<evidence type="ECO:0000256" key="4">
    <source>
        <dbReference type="ARBA" id="ARBA00016612"/>
    </source>
</evidence>
<name>A0A0A1H7D6_9SAUR</name>
<evidence type="ECO:0000256" key="8">
    <source>
        <dbReference type="ARBA" id="ARBA00022967"/>
    </source>
</evidence>
<dbReference type="GO" id="GO:0030964">
    <property type="term" value="C:NADH dehydrogenase complex"/>
    <property type="evidence" value="ECO:0007669"/>
    <property type="project" value="TreeGrafter"/>
</dbReference>
<evidence type="ECO:0000256" key="16">
    <source>
        <dbReference type="ARBA" id="ARBA00048769"/>
    </source>
</evidence>
<comment type="caution">
    <text evidence="17">Lacks conserved residue(s) required for the propagation of feature annotation.</text>
</comment>
<dbReference type="InterPro" id="IPR001133">
    <property type="entry name" value="NADH_UbQ_OxRdtase_chain4L/K"/>
</dbReference>
<evidence type="ECO:0000256" key="11">
    <source>
        <dbReference type="ARBA" id="ARBA00023027"/>
    </source>
</evidence>
<keyword evidence="13 17" id="KW-0496">Mitochondrion</keyword>
<dbReference type="PANTHER" id="PTHR11434:SF0">
    <property type="entry name" value="NADH-UBIQUINONE OXIDOREDUCTASE CHAIN 4L"/>
    <property type="match status" value="1"/>
</dbReference>
<keyword evidence="9 17" id="KW-0249">Electron transport</keyword>
<dbReference type="GeneID" id="22283821"/>
<feature type="transmembrane region" description="Helical" evidence="17">
    <location>
        <begin position="61"/>
        <end position="82"/>
    </location>
</feature>
<evidence type="ECO:0000313" key="18">
    <source>
        <dbReference type="EMBL" id="BAP90251.1"/>
    </source>
</evidence>
<evidence type="ECO:0000256" key="1">
    <source>
        <dbReference type="ARBA" id="ARBA00004225"/>
    </source>
</evidence>
<dbReference type="CTD" id="4539"/>
<evidence type="ECO:0000256" key="3">
    <source>
        <dbReference type="ARBA" id="ARBA00012944"/>
    </source>
</evidence>
<evidence type="ECO:0000256" key="6">
    <source>
        <dbReference type="ARBA" id="ARBA00022660"/>
    </source>
</evidence>
<dbReference type="AlphaFoldDB" id="A0A0A1H7D6"/>
<evidence type="ECO:0000256" key="12">
    <source>
        <dbReference type="ARBA" id="ARBA00023075"/>
    </source>
</evidence>
<geneLocation type="mitochondrion" evidence="18"/>
<dbReference type="PANTHER" id="PTHR11434">
    <property type="entry name" value="NADH-UBIQUINONE OXIDOREDUCTASE SUBUNIT ND4L"/>
    <property type="match status" value="1"/>
</dbReference>
<comment type="subcellular location">
    <subcellularLocation>
        <location evidence="17">Mitochondrion inner membrane</location>
        <topology evidence="17">Multi-pass membrane protein</topology>
    </subcellularLocation>
    <subcellularLocation>
        <location evidence="1">Mitochondrion membrane</location>
        <topology evidence="1">Multi-pass membrane protein</topology>
    </subcellularLocation>
</comment>
<dbReference type="GO" id="GO:0005743">
    <property type="term" value="C:mitochondrial inner membrane"/>
    <property type="evidence" value="ECO:0007669"/>
    <property type="project" value="UniProtKB-SubCell"/>
</dbReference>
<dbReference type="Pfam" id="PF00420">
    <property type="entry name" value="Oxidored_q2"/>
    <property type="match status" value="1"/>
</dbReference>
<keyword evidence="7 17" id="KW-0812">Transmembrane</keyword>
<dbReference type="GO" id="GO:0042773">
    <property type="term" value="P:ATP synthesis coupled electron transport"/>
    <property type="evidence" value="ECO:0007669"/>
    <property type="project" value="UniProtKB-UniRule"/>
</dbReference>
<evidence type="ECO:0000256" key="17">
    <source>
        <dbReference type="RuleBase" id="RU004419"/>
    </source>
</evidence>
<comment type="similarity">
    <text evidence="2 17">Belongs to the complex I subunit 4L family.</text>
</comment>
<evidence type="ECO:0000256" key="13">
    <source>
        <dbReference type="ARBA" id="ARBA00023128"/>
    </source>
</evidence>
<gene>
    <name evidence="18" type="primary">ND4L</name>
</gene>
<keyword evidence="11 17" id="KW-0520">NAD</keyword>
<keyword evidence="6 17" id="KW-0679">Respiratory chain</keyword>
<keyword evidence="10 17" id="KW-1133">Transmembrane helix</keyword>
<protein>
    <recommendedName>
        <fullName evidence="4 17">NADH-ubiquinone oxidoreductase chain 4L</fullName>
        <ecNumber evidence="3 17">7.1.1.2</ecNumber>
    </recommendedName>
</protein>
<comment type="catalytic activity">
    <reaction evidence="16">
        <text>a ubiquinone + NADH + 5 H(+)(in) = a ubiquinol + NAD(+) + 4 H(+)(out)</text>
        <dbReference type="Rhea" id="RHEA:29091"/>
        <dbReference type="Rhea" id="RHEA-COMP:9565"/>
        <dbReference type="Rhea" id="RHEA-COMP:9566"/>
        <dbReference type="ChEBI" id="CHEBI:15378"/>
        <dbReference type="ChEBI" id="CHEBI:16389"/>
        <dbReference type="ChEBI" id="CHEBI:17976"/>
        <dbReference type="ChEBI" id="CHEBI:57540"/>
        <dbReference type="ChEBI" id="CHEBI:57945"/>
        <dbReference type="EC" id="7.1.1.2"/>
    </reaction>
    <physiologicalReaction direction="left-to-right" evidence="16">
        <dbReference type="Rhea" id="RHEA:29092"/>
    </physiologicalReaction>
</comment>
<keyword evidence="5 17" id="KW-0813">Transport</keyword>
<evidence type="ECO:0000256" key="9">
    <source>
        <dbReference type="ARBA" id="ARBA00022982"/>
    </source>
</evidence>
<comment type="function">
    <text evidence="15">Core subunit of the mitochondrial membrane respiratory chain NADH dehydrogenase (Complex I) which catalyzes electron transfer from NADH through the respiratory chain, using ubiquinone as an electron acceptor. Part of the enzyme membrane arm which is embedded in the lipid bilayer and involved in proton translocation.</text>
</comment>
<evidence type="ECO:0000256" key="5">
    <source>
        <dbReference type="ARBA" id="ARBA00022448"/>
    </source>
</evidence>
<evidence type="ECO:0000256" key="7">
    <source>
        <dbReference type="ARBA" id="ARBA00022692"/>
    </source>
</evidence>
<evidence type="ECO:0000256" key="14">
    <source>
        <dbReference type="ARBA" id="ARBA00023136"/>
    </source>
</evidence>
<proteinExistence type="inferred from homology"/>
<dbReference type="RefSeq" id="YP_009110485.1">
    <property type="nucleotide sequence ID" value="NC_025779.1"/>
</dbReference>
<dbReference type="GO" id="GO:0016651">
    <property type="term" value="F:oxidoreductase activity, acting on NAD(P)H"/>
    <property type="evidence" value="ECO:0007669"/>
    <property type="project" value="InterPro"/>
</dbReference>
<dbReference type="EMBL" id="AB612276">
    <property type="protein sequence ID" value="BAP90251.1"/>
    <property type="molecule type" value="Genomic_DNA"/>
</dbReference>
<dbReference type="GO" id="GO:0008137">
    <property type="term" value="F:NADH dehydrogenase (ubiquinone) activity"/>
    <property type="evidence" value="ECO:0007669"/>
    <property type="project" value="UniProtKB-EC"/>
</dbReference>
<dbReference type="Gene3D" id="1.10.287.3510">
    <property type="match status" value="1"/>
</dbReference>
<accession>A0A0A1H7D6</accession>
<organism evidence="18">
    <name type="scientific">Uroplatus fimbriatus</name>
    <name type="common">common flat-tail gecko</name>
    <dbReference type="NCBI Taxonomy" id="402375"/>
    <lineage>
        <taxon>Eukaryota</taxon>
        <taxon>Metazoa</taxon>
        <taxon>Chordata</taxon>
        <taxon>Craniata</taxon>
        <taxon>Vertebrata</taxon>
        <taxon>Euteleostomi</taxon>
        <taxon>Lepidosauria</taxon>
        <taxon>Squamata</taxon>
        <taxon>Bifurcata</taxon>
        <taxon>Gekkota</taxon>
        <taxon>Gekkonidae</taxon>
        <taxon>Gekkoninae</taxon>
        <taxon>Uroplatus</taxon>
    </lineage>
</organism>
<keyword evidence="17" id="KW-0999">Mitochondrion inner membrane</keyword>
<evidence type="ECO:0000256" key="2">
    <source>
        <dbReference type="ARBA" id="ARBA00010519"/>
    </source>
</evidence>
<keyword evidence="14 17" id="KW-0472">Membrane</keyword>